<dbReference type="CDD" id="cd00009">
    <property type="entry name" value="AAA"/>
    <property type="match status" value="1"/>
</dbReference>
<dbReference type="EMBL" id="QZKU01000075">
    <property type="protein sequence ID" value="RJP20666.1"/>
    <property type="molecule type" value="Genomic_DNA"/>
</dbReference>
<reference evidence="3 4" key="1">
    <citation type="journal article" date="2017" name="ISME J.">
        <title>Energy and carbon metabolisms in a deep terrestrial subsurface fluid microbial community.</title>
        <authorList>
            <person name="Momper L."/>
            <person name="Jungbluth S.P."/>
            <person name="Lee M.D."/>
            <person name="Amend J.P."/>
        </authorList>
    </citation>
    <scope>NUCLEOTIDE SEQUENCE [LARGE SCALE GENOMIC DNA]</scope>
    <source>
        <strain evidence="3">SURF_5</strain>
    </source>
</reference>
<dbReference type="SUPFAM" id="SSF52540">
    <property type="entry name" value="P-loop containing nucleoside triphosphate hydrolases"/>
    <property type="match status" value="1"/>
</dbReference>
<accession>A0A3A4NRH3</accession>
<dbReference type="InterPro" id="IPR003593">
    <property type="entry name" value="AAA+_ATPase"/>
</dbReference>
<dbReference type="PANTHER" id="PTHR35894:SF1">
    <property type="entry name" value="PHOSPHORIBULOKINASE _ URIDINE KINASE FAMILY"/>
    <property type="match status" value="1"/>
</dbReference>
<gene>
    <name evidence="3" type="ORF">C4520_10950</name>
</gene>
<dbReference type="InterPro" id="IPR049945">
    <property type="entry name" value="AAA_22"/>
</dbReference>
<feature type="region of interest" description="Disordered" evidence="1">
    <location>
        <begin position="268"/>
        <end position="310"/>
    </location>
</feature>
<dbReference type="Gene3D" id="3.40.50.300">
    <property type="entry name" value="P-loop containing nucleotide triphosphate hydrolases"/>
    <property type="match status" value="1"/>
</dbReference>
<dbReference type="AlphaFoldDB" id="A0A3A4NRH3"/>
<evidence type="ECO:0000259" key="2">
    <source>
        <dbReference type="SMART" id="SM00382"/>
    </source>
</evidence>
<feature type="region of interest" description="Disordered" evidence="1">
    <location>
        <begin position="326"/>
        <end position="384"/>
    </location>
</feature>
<dbReference type="InterPro" id="IPR052026">
    <property type="entry name" value="ExeA_AAA_ATPase_DNA-bind"/>
</dbReference>
<dbReference type="Pfam" id="PF13401">
    <property type="entry name" value="AAA_22"/>
    <property type="match status" value="1"/>
</dbReference>
<dbReference type="Proteomes" id="UP000265882">
    <property type="component" value="Unassembled WGS sequence"/>
</dbReference>
<feature type="domain" description="AAA+ ATPase" evidence="2">
    <location>
        <begin position="42"/>
        <end position="190"/>
    </location>
</feature>
<dbReference type="GO" id="GO:0016887">
    <property type="term" value="F:ATP hydrolysis activity"/>
    <property type="evidence" value="ECO:0007669"/>
    <property type="project" value="InterPro"/>
</dbReference>
<comment type="caution">
    <text evidence="3">The sequence shown here is derived from an EMBL/GenBank/DDBJ whole genome shotgun (WGS) entry which is preliminary data.</text>
</comment>
<feature type="compositionally biased region" description="Acidic residues" evidence="1">
    <location>
        <begin position="274"/>
        <end position="288"/>
    </location>
</feature>
<protein>
    <recommendedName>
        <fullName evidence="2">AAA+ ATPase domain-containing protein</fullName>
    </recommendedName>
</protein>
<dbReference type="PANTHER" id="PTHR35894">
    <property type="entry name" value="GENERAL SECRETION PATHWAY PROTEIN A-RELATED"/>
    <property type="match status" value="1"/>
</dbReference>
<dbReference type="SMART" id="SM00382">
    <property type="entry name" value="AAA"/>
    <property type="match status" value="1"/>
</dbReference>
<sequence>MYLEYYKLKERPFSLTPDPAFLFYSNSHKRAIAFLRYGLQESKGFLQLTGPVGSGKTTLLRAVLAKLDDKTRTAYIINPCAPFPELLKAIMKDLEIPNIPPTVSKMELLDFFHDYLLIQLKRTCRVIIIFDEAQNLSLKNLEEIRMLSNFETSKEKLLQIVFVGQPEFSQTLDLPELRQLRQRIQVRYHLSPLRQKEVKEYIHHRLQKAGSNGNIHFTEEACAEIFSFSGGIPRIINALCDVTLLIGYVAEQSTFDKDAVHEAINELEGKFDESSEQEDIDTPAEGPEDLPAVESQPPAPEATPAEAAEETAACIQQLKQYEVKVEKRPPIVEDSSDSNNGDGSSELSQTVIGGTRRGSSAAPMRTQGSLHAAAESAPSPIPLPSARRAQYVPLRSFLRRHGQRDFRTAGIGVIQLGGTERPRGTLKQFICKYIMGKNGAGPAALSKLRSEAEPEPDAAPSAQTFQPQIEAAPDNGVSLAQQMTDPSEQAHAATAQPGTTSIFVLYKNGTVSKGTALELSLEAEGFEFSSLDCASSENLQYVSYEEVTAVRVLNSPDESRKKWPTPFEGEGHRAVIALRNGIVLEGTVGAIAEFAEPRFLLYSTRKKRPVWTLIEKAGTIGILCGDYRSGMYNEPFEYLAYQGLADCRDYLAPSPEESGADERFCANDFLTALRKYQVAARMRPSSRRLLMKISLANLNLGIQLVREHKYGRALHILRKVAADDHLRTRAQSLAATIAILCKPPLLMKKKEF</sequence>
<evidence type="ECO:0000313" key="3">
    <source>
        <dbReference type="EMBL" id="RJP20666.1"/>
    </source>
</evidence>
<evidence type="ECO:0000256" key="1">
    <source>
        <dbReference type="SAM" id="MobiDB-lite"/>
    </source>
</evidence>
<evidence type="ECO:0000313" key="4">
    <source>
        <dbReference type="Proteomes" id="UP000265882"/>
    </source>
</evidence>
<name>A0A3A4NRH3_ABYX5</name>
<organism evidence="3 4">
    <name type="scientific">Abyssobacteria bacterium (strain SURF_5)</name>
    <dbReference type="NCBI Taxonomy" id="2093360"/>
    <lineage>
        <taxon>Bacteria</taxon>
        <taxon>Pseudomonadati</taxon>
        <taxon>Candidatus Hydrogenedentota</taxon>
        <taxon>Candidatus Abyssobacteria</taxon>
    </lineage>
</organism>
<proteinExistence type="predicted"/>
<dbReference type="InterPro" id="IPR027417">
    <property type="entry name" value="P-loop_NTPase"/>
</dbReference>